<reference evidence="1" key="1">
    <citation type="journal article" date="2020" name="Stud. Mycol.">
        <title>101 Dothideomycetes genomes: a test case for predicting lifestyles and emergence of pathogens.</title>
        <authorList>
            <person name="Haridas S."/>
            <person name="Albert R."/>
            <person name="Binder M."/>
            <person name="Bloem J."/>
            <person name="Labutti K."/>
            <person name="Salamov A."/>
            <person name="Andreopoulos B."/>
            <person name="Baker S."/>
            <person name="Barry K."/>
            <person name="Bills G."/>
            <person name="Bluhm B."/>
            <person name="Cannon C."/>
            <person name="Castanera R."/>
            <person name="Culley D."/>
            <person name="Daum C."/>
            <person name="Ezra D."/>
            <person name="Gonzalez J."/>
            <person name="Henrissat B."/>
            <person name="Kuo A."/>
            <person name="Liang C."/>
            <person name="Lipzen A."/>
            <person name="Lutzoni F."/>
            <person name="Magnuson J."/>
            <person name="Mondo S."/>
            <person name="Nolan M."/>
            <person name="Ohm R."/>
            <person name="Pangilinan J."/>
            <person name="Park H.-J."/>
            <person name="Ramirez L."/>
            <person name="Alfaro M."/>
            <person name="Sun H."/>
            <person name="Tritt A."/>
            <person name="Yoshinaga Y."/>
            <person name="Zwiers L.-H."/>
            <person name="Turgeon B."/>
            <person name="Goodwin S."/>
            <person name="Spatafora J."/>
            <person name="Crous P."/>
            <person name="Grigoriev I."/>
        </authorList>
    </citation>
    <scope>NUCLEOTIDE SEQUENCE</scope>
    <source>
        <strain evidence="1">CBS 121739</strain>
    </source>
</reference>
<evidence type="ECO:0008006" key="3">
    <source>
        <dbReference type="Google" id="ProtNLM"/>
    </source>
</evidence>
<dbReference type="InterPro" id="IPR052973">
    <property type="entry name" value="Fungal_sec-metab_reg_TF"/>
</dbReference>
<organism evidence="1 2">
    <name type="scientific">Pseudovirgaria hyperparasitica</name>
    <dbReference type="NCBI Taxonomy" id="470096"/>
    <lineage>
        <taxon>Eukaryota</taxon>
        <taxon>Fungi</taxon>
        <taxon>Dikarya</taxon>
        <taxon>Ascomycota</taxon>
        <taxon>Pezizomycotina</taxon>
        <taxon>Dothideomycetes</taxon>
        <taxon>Dothideomycetes incertae sedis</taxon>
        <taxon>Acrospermales</taxon>
        <taxon>Acrospermaceae</taxon>
        <taxon>Pseudovirgaria</taxon>
    </lineage>
</organism>
<dbReference type="PANTHER" id="PTHR35392">
    <property type="entry name" value="ZN(II)2CYS6 TRANSCRIPTION FACTOR (EUROFUNG)-RELATED-RELATED"/>
    <property type="match status" value="1"/>
</dbReference>
<sequence>MQNDPGQVQGLNLVWAASARPSKRLSEEQKAQRKKKKETGTCPRCKKLKRVCEEYRANLYLPCVYCMTSKPKSITETCQLVANLLEIKFFRLGPPTDNSSHPLNFFRHRSNVFNVTNDPLAETLNIELTQDVGCSLHLKVSRFAADPNDKLAYEGNTRGVPYRLEMPPYCIGDIAAAERSIVQYMIQAKGSYFLQFLDKSNSLLRMTFDIICKRPMTSLVHKAMDIWAATRLIERTWKLCGTETFGIHPTNRDDDPWIGHVPVTPIMDQQLDQVVIQKILRPRRGILLRELKLRMYSDDLRKKNMFDIYLTLLILLNNAEMHLAGEREFALRYGFGGRYGPFGKYRDAQEQFHAARTMLGHFHYICRANDIFDMTPDYLSKHLALTTMEVQYLAWLKTYVKTEKVNMALIREQDQYETTGYWFHQMFDKQWKPGTGYIKEIVEKGAVVR</sequence>
<gene>
    <name evidence="1" type="ORF">EJ05DRAFT_183377</name>
</gene>
<dbReference type="EMBL" id="ML996566">
    <property type="protein sequence ID" value="KAF2761733.1"/>
    <property type="molecule type" value="Genomic_DNA"/>
</dbReference>
<dbReference type="GeneID" id="54480661"/>
<accession>A0A6A6WG42</accession>
<dbReference type="AlphaFoldDB" id="A0A6A6WG42"/>
<dbReference type="Proteomes" id="UP000799437">
    <property type="component" value="Unassembled WGS sequence"/>
</dbReference>
<evidence type="ECO:0000313" key="1">
    <source>
        <dbReference type="EMBL" id="KAF2761733.1"/>
    </source>
</evidence>
<proteinExistence type="predicted"/>
<keyword evidence="2" id="KW-1185">Reference proteome</keyword>
<dbReference type="OrthoDB" id="5362630at2759"/>
<protein>
    <recommendedName>
        <fullName evidence="3">Zn(2)-C6 fungal-type domain-containing protein</fullName>
    </recommendedName>
</protein>
<name>A0A6A6WG42_9PEZI</name>
<evidence type="ECO:0000313" key="2">
    <source>
        <dbReference type="Proteomes" id="UP000799437"/>
    </source>
</evidence>
<dbReference type="RefSeq" id="XP_033604184.1">
    <property type="nucleotide sequence ID" value="XM_033739607.1"/>
</dbReference>
<dbReference type="PANTHER" id="PTHR35392:SF3">
    <property type="entry name" value="ZN(2)-C6 FUNGAL-TYPE DOMAIN-CONTAINING PROTEIN"/>
    <property type="match status" value="1"/>
</dbReference>